<dbReference type="PANTHER" id="PTHR11360:SF315">
    <property type="entry name" value="TRANSPORTER MCH2-RELATED"/>
    <property type="match status" value="1"/>
</dbReference>
<comment type="subcellular location">
    <subcellularLocation>
        <location evidence="1">Membrane</location>
        <topology evidence="1">Multi-pass membrane protein</topology>
    </subcellularLocation>
</comment>
<gene>
    <name evidence="6" type="ORF">BRENAR_LOCUS2912</name>
</gene>
<dbReference type="AlphaFoldDB" id="A0A448YMP8"/>
<reference evidence="6 7" key="1">
    <citation type="submission" date="2018-12" db="EMBL/GenBank/DDBJ databases">
        <authorList>
            <person name="Tiukova I."/>
            <person name="Dainat J."/>
        </authorList>
    </citation>
    <scope>NUCLEOTIDE SEQUENCE [LARGE SCALE GENOMIC DNA]</scope>
</reference>
<evidence type="ECO:0000256" key="3">
    <source>
        <dbReference type="SAM" id="MobiDB-lite"/>
    </source>
</evidence>
<dbReference type="Gene3D" id="1.20.1250.20">
    <property type="entry name" value="MFS general substrate transporter like domains"/>
    <property type="match status" value="2"/>
</dbReference>
<dbReference type="OrthoDB" id="6499973at2759"/>
<feature type="transmembrane region" description="Helical" evidence="4">
    <location>
        <begin position="276"/>
        <end position="298"/>
    </location>
</feature>
<dbReference type="PANTHER" id="PTHR11360">
    <property type="entry name" value="MONOCARBOXYLATE TRANSPORTER"/>
    <property type="match status" value="1"/>
</dbReference>
<proteinExistence type="inferred from homology"/>
<dbReference type="SUPFAM" id="SSF103473">
    <property type="entry name" value="MFS general substrate transporter"/>
    <property type="match status" value="1"/>
</dbReference>
<organism evidence="6 7">
    <name type="scientific">Brettanomyces naardenensis</name>
    <name type="common">Yeast</name>
    <dbReference type="NCBI Taxonomy" id="13370"/>
    <lineage>
        <taxon>Eukaryota</taxon>
        <taxon>Fungi</taxon>
        <taxon>Dikarya</taxon>
        <taxon>Ascomycota</taxon>
        <taxon>Saccharomycotina</taxon>
        <taxon>Pichiomycetes</taxon>
        <taxon>Pichiales</taxon>
        <taxon>Pichiaceae</taxon>
        <taxon>Brettanomyces</taxon>
    </lineage>
</organism>
<feature type="region of interest" description="Disordered" evidence="3">
    <location>
        <begin position="1"/>
        <end position="49"/>
    </location>
</feature>
<dbReference type="InterPro" id="IPR020846">
    <property type="entry name" value="MFS_dom"/>
</dbReference>
<dbReference type="Pfam" id="PF07690">
    <property type="entry name" value="MFS_1"/>
    <property type="match status" value="1"/>
</dbReference>
<feature type="transmembrane region" description="Helical" evidence="4">
    <location>
        <begin position="344"/>
        <end position="363"/>
    </location>
</feature>
<comment type="similarity">
    <text evidence="2">Belongs to the major facilitator superfamily. Monocarboxylate porter (TC 2.A.1.13) family.</text>
</comment>
<keyword evidence="4" id="KW-0472">Membrane</keyword>
<evidence type="ECO:0000259" key="5">
    <source>
        <dbReference type="PROSITE" id="PS50850"/>
    </source>
</evidence>
<sequence>MQKEPESDSSELKEKEMETTPSYAVNPDLEEHNAGTDEEGADGAGTDKPEFGLVSSQTRSLNEEIPDKFRGWGLLSAIGFFLFCFNTWGSNAAYALYLQEYINEDVFPGSAVIDYGAIGGLTFGSGLVVAPLINYGVGFVGLKVAILCGVLVQFVGVMLASYSTKLWQIYCTQGLMQGVGMALVAVPSVLIIPQWFKGGPGGKRNLAFGLGTAGSGVGGIVYNIGMEPILTKHGWHWALRTQAIICLVLNLVAILLSKSRDDKVKPVYKVYDREVFFNFGSLAMTVWAMLSLLGYVVLMYSLGDFTRAMGYGTKEASVVSTMVSVGIIYGRPAIGIIADRIGPIQASIIASWLVALFVFAMWLPCKNYATAIVFALFAGSLMGTVLVTSAAISAAVVGLRKFGIGMSLGWISVGASGIVSPIIGLSLKSGGAPSRAQYRNPTIFIGCCYVAAGLVLCVLRGWFIVRNRLAAETKQGDMLKVVVPFREGFIGIFTLGNHKV</sequence>
<feature type="transmembrane region" description="Helical" evidence="4">
    <location>
        <begin position="443"/>
        <end position="465"/>
    </location>
</feature>
<dbReference type="PROSITE" id="PS50850">
    <property type="entry name" value="MFS"/>
    <property type="match status" value="1"/>
</dbReference>
<accession>A0A448YMP8</accession>
<protein>
    <submittedName>
        <fullName evidence="6">DEKNAAC103189</fullName>
    </submittedName>
</protein>
<evidence type="ECO:0000313" key="7">
    <source>
        <dbReference type="Proteomes" id="UP000290900"/>
    </source>
</evidence>
<keyword evidence="7" id="KW-1185">Reference proteome</keyword>
<evidence type="ECO:0000256" key="4">
    <source>
        <dbReference type="SAM" id="Phobius"/>
    </source>
</evidence>
<feature type="transmembrane region" description="Helical" evidence="4">
    <location>
        <begin position="318"/>
        <end position="337"/>
    </location>
</feature>
<evidence type="ECO:0000313" key="6">
    <source>
        <dbReference type="EMBL" id="VEU22180.1"/>
    </source>
</evidence>
<evidence type="ECO:0000256" key="2">
    <source>
        <dbReference type="ARBA" id="ARBA00006727"/>
    </source>
</evidence>
<dbReference type="FunCoup" id="A0A448YMP8">
    <property type="interactions" value="139"/>
</dbReference>
<feature type="compositionally biased region" description="Basic and acidic residues" evidence="3">
    <location>
        <begin position="1"/>
        <end position="18"/>
    </location>
</feature>
<feature type="transmembrane region" description="Helical" evidence="4">
    <location>
        <begin position="72"/>
        <end position="97"/>
    </location>
</feature>
<dbReference type="InParanoid" id="A0A448YMP8"/>
<dbReference type="GO" id="GO:0022857">
    <property type="term" value="F:transmembrane transporter activity"/>
    <property type="evidence" value="ECO:0007669"/>
    <property type="project" value="InterPro"/>
</dbReference>
<feature type="transmembrane region" description="Helical" evidence="4">
    <location>
        <begin position="117"/>
        <end position="137"/>
    </location>
</feature>
<dbReference type="InterPro" id="IPR011701">
    <property type="entry name" value="MFS"/>
</dbReference>
<keyword evidence="4" id="KW-1133">Transmembrane helix</keyword>
<keyword evidence="4" id="KW-0812">Transmembrane</keyword>
<feature type="transmembrane region" description="Helical" evidence="4">
    <location>
        <begin position="174"/>
        <end position="193"/>
    </location>
</feature>
<dbReference type="EMBL" id="CAACVR010000019">
    <property type="protein sequence ID" value="VEU22180.1"/>
    <property type="molecule type" value="Genomic_DNA"/>
</dbReference>
<feature type="transmembrane region" description="Helical" evidence="4">
    <location>
        <begin position="205"/>
        <end position="225"/>
    </location>
</feature>
<dbReference type="Proteomes" id="UP000290900">
    <property type="component" value="Unassembled WGS sequence"/>
</dbReference>
<name>A0A448YMP8_BRENA</name>
<feature type="transmembrane region" description="Helical" evidence="4">
    <location>
        <begin position="144"/>
        <end position="162"/>
    </location>
</feature>
<dbReference type="InterPro" id="IPR050327">
    <property type="entry name" value="Proton-linked_MCT"/>
</dbReference>
<feature type="transmembrane region" description="Helical" evidence="4">
    <location>
        <begin position="237"/>
        <end position="256"/>
    </location>
</feature>
<dbReference type="InterPro" id="IPR036259">
    <property type="entry name" value="MFS_trans_sf"/>
</dbReference>
<feature type="transmembrane region" description="Helical" evidence="4">
    <location>
        <begin position="369"/>
        <end position="397"/>
    </location>
</feature>
<feature type="domain" description="Major facilitator superfamily (MFS) profile" evidence="5">
    <location>
        <begin position="72"/>
        <end position="469"/>
    </location>
</feature>
<dbReference type="GO" id="GO:0016020">
    <property type="term" value="C:membrane"/>
    <property type="evidence" value="ECO:0007669"/>
    <property type="project" value="UniProtKB-SubCell"/>
</dbReference>
<feature type="transmembrane region" description="Helical" evidence="4">
    <location>
        <begin position="404"/>
        <end position="423"/>
    </location>
</feature>
<evidence type="ECO:0000256" key="1">
    <source>
        <dbReference type="ARBA" id="ARBA00004141"/>
    </source>
</evidence>